<keyword evidence="2" id="KW-1185">Reference proteome</keyword>
<proteinExistence type="predicted"/>
<dbReference type="Proteomes" id="UP000007364">
    <property type="component" value="Unassembled WGS sequence"/>
</dbReference>
<evidence type="ECO:0000313" key="1">
    <source>
        <dbReference type="EMBL" id="EKF56531.1"/>
    </source>
</evidence>
<accession>K2Q6M4</accession>
<evidence type="ECO:0000313" key="2">
    <source>
        <dbReference type="Proteomes" id="UP000007364"/>
    </source>
</evidence>
<sequence>MGRPATRPTKLRDGYYIEICNKNQKNGIKIHRATKQQLVHAIKEYEKNKKVIVLGKLKNGKMEKIDLPGYA</sequence>
<dbReference type="AlphaFoldDB" id="K2Q6M4"/>
<dbReference type="RefSeq" id="WP_008990550.1">
    <property type="nucleotide sequence ID" value="NZ_AMSG01000002.1"/>
</dbReference>
<gene>
    <name evidence="1" type="ORF">I215_03383</name>
</gene>
<protein>
    <submittedName>
        <fullName evidence="1">Uncharacterized protein</fullName>
    </submittedName>
</protein>
<dbReference type="EMBL" id="AMSG01000002">
    <property type="protein sequence ID" value="EKF56531.1"/>
    <property type="molecule type" value="Genomic_DNA"/>
</dbReference>
<organism evidence="1 2">
    <name type="scientific">Galbibacter marinus</name>
    <dbReference type="NCBI Taxonomy" id="555500"/>
    <lineage>
        <taxon>Bacteria</taxon>
        <taxon>Pseudomonadati</taxon>
        <taxon>Bacteroidota</taxon>
        <taxon>Flavobacteriia</taxon>
        <taxon>Flavobacteriales</taxon>
        <taxon>Flavobacteriaceae</taxon>
        <taxon>Galbibacter</taxon>
    </lineage>
</organism>
<comment type="caution">
    <text evidence="1">The sequence shown here is derived from an EMBL/GenBank/DDBJ whole genome shotgun (WGS) entry which is preliminary data.</text>
</comment>
<dbReference type="OrthoDB" id="1446682at2"/>
<dbReference type="eggNOG" id="ENOG5032ZUB">
    <property type="taxonomic scope" value="Bacteria"/>
</dbReference>
<name>K2Q6M4_9FLAO</name>
<reference evidence="1 2" key="1">
    <citation type="journal article" date="2012" name="J. Bacteriol.">
        <title>Genome Sequence of Galbibacter marinum Type Strain ck-I2-15.</title>
        <authorList>
            <person name="Lai Q."/>
            <person name="Li C."/>
            <person name="Shao Z."/>
        </authorList>
    </citation>
    <scope>NUCLEOTIDE SEQUENCE [LARGE SCALE GENOMIC DNA]</scope>
    <source>
        <strain evidence="2">ck-I2-15</strain>
    </source>
</reference>